<keyword evidence="10 13" id="KW-1015">Disulfide bond</keyword>
<dbReference type="InParanoid" id="A0A2J7QQP4"/>
<dbReference type="STRING" id="105785.A0A2J7QQP4"/>
<dbReference type="InterPro" id="IPR036055">
    <property type="entry name" value="LDL_receptor-like_sf"/>
</dbReference>
<keyword evidence="11 19" id="KW-0675">Receptor</keyword>
<dbReference type="FunFam" id="2.10.25.10:FF:000009">
    <property type="entry name" value="Low-density lipoprotein receptor isoform 1"/>
    <property type="match status" value="1"/>
</dbReference>
<evidence type="ECO:0000256" key="17">
    <source>
        <dbReference type="SAM" id="SignalP"/>
    </source>
</evidence>
<evidence type="ECO:0000256" key="8">
    <source>
        <dbReference type="ARBA" id="ARBA00022989"/>
    </source>
</evidence>
<name>A0A2J7QQP4_9NEOP</name>
<dbReference type="FunCoup" id="A0A2J7QQP4">
    <property type="interactions" value="1"/>
</dbReference>
<accession>A0A2J7QQP4</accession>
<feature type="disulfide bond" evidence="13">
    <location>
        <begin position="121"/>
        <end position="139"/>
    </location>
</feature>
<protein>
    <submittedName>
        <fullName evidence="19">Vitellogenin receptor</fullName>
    </submittedName>
</protein>
<dbReference type="Pfam" id="PF07645">
    <property type="entry name" value="EGF_CA"/>
    <property type="match status" value="2"/>
</dbReference>
<dbReference type="PROSITE" id="PS00010">
    <property type="entry name" value="ASX_HYDROXYL"/>
    <property type="match status" value="1"/>
</dbReference>
<dbReference type="PANTHER" id="PTHR22722:SF14">
    <property type="entry name" value="MEGALIN, ISOFORM A"/>
    <property type="match status" value="1"/>
</dbReference>
<dbReference type="CDD" id="cd00112">
    <property type="entry name" value="LDLa"/>
    <property type="match status" value="12"/>
</dbReference>
<dbReference type="InterPro" id="IPR002172">
    <property type="entry name" value="LDrepeatLR_classA_rpt"/>
</dbReference>
<evidence type="ECO:0000256" key="11">
    <source>
        <dbReference type="ARBA" id="ARBA00023170"/>
    </source>
</evidence>
<dbReference type="PRINTS" id="PR00261">
    <property type="entry name" value="LDLRECEPTOR"/>
</dbReference>
<keyword evidence="4" id="KW-0254">Endocytosis</keyword>
<feature type="disulfide bond" evidence="13">
    <location>
        <begin position="49"/>
        <end position="64"/>
    </location>
</feature>
<feature type="disulfide bond" evidence="13">
    <location>
        <begin position="965"/>
        <end position="980"/>
    </location>
</feature>
<feature type="disulfide bond" evidence="13">
    <location>
        <begin position="1064"/>
        <end position="1076"/>
    </location>
</feature>
<feature type="disulfide bond" evidence="13">
    <location>
        <begin position="985"/>
        <end position="997"/>
    </location>
</feature>
<feature type="chain" id="PRO_5014448595" evidence="17">
    <location>
        <begin position="27"/>
        <end position="1821"/>
    </location>
</feature>
<keyword evidence="9 16" id="KW-0472">Membrane</keyword>
<feature type="region of interest" description="Disordered" evidence="15">
    <location>
        <begin position="1792"/>
        <end position="1821"/>
    </location>
</feature>
<sequence>MWSDQTVLVWMGVIWIVLKFQNGVAGKYSCPNGFFTCRDGECIHDAKHCDGREDCKDNFDEFGCDIVTCKAPVWFRCHNGRCVSSSFHCDGADDCGDWSDEEDCSSIGTPPANCSLGQWRCVDNNCILEEWVCDGKQDCMDGSDELQGCTLTMSCTDGFLCDNHHCIPTTFICDGSDDCGDNSEELHCPRDRHVSPEECILERNLFLCADKFECVEVGELCDGVEHCRDGSDEGPACNVSIAACSTAGCSHRCVGSPRGPLCICQIGYEIVNNKTCIDKDECLEYGICDQRCKNLQGSYSCYCDEGYELASDKHSCKATGADALLLFSSSKEIRGLYIHKRVYYVVARNLDHVVGISYDGIHIYWTHLVSGEEAIMRSKEDGSNMEIVVDAGVYQPEDLAVDWVTGNIYFTDVDAQHIGVCTNNGSFCTVVINEDIEKPRGIVLLPTEGLMFWSDWGNVPLIGKAGMDGSNPEAFISTELHFPNGLTVDYHNSRLYWVDAKLLVIESVKLDGSDRRIILKDAVKHPYAIAVFEDTLYWSDWHGRDIQACHKFTGKNHRVIIREKSRSSFIYGVHIYHPAMMPSFQNPCKNAPCSEICVLAPNKTYSCACGESQILGADKHTCYERANRHELMMAAGGHKLLALGHQVLGRQTFYEMSLTLIHTIGAVTYDSLTGYVIIFDSEQYMLFTLSIVPRTVLHHLTTVTGSIDSMDFDYMGNNLYVCNGVKGAVEIMSLSSLEKTVLLHSSEGEVPLDVAVVSEEGIMFVAFSRHAFKGTGPHIDRLNMDGKGSRIHVVETGLGGPDISLYYDEELHRIFWTDPKKEEISSAAVDGMDQHKFRTEIGSPYDISSLAHDMFWTHWGLPYIYWVNKYNGHSRVKRIRIDNDVNALKLVAVRSTRAKPNHPCHRKNGGCSHICAAVPKRAVCLCPLGMRLTPDNKTCSAFVHCSKDMFKCITDNICIPAKKRCDGKRDCPHGEDELDCKSNKCSDSQFACNSGQCISIGKKCNGDKDCLDGSDEFNCKPVECDKDTQFACTSGECVVKSLHCDGAVDCADGSDEEDCFEATCKPDEYRCAVGQCIHKDWVCDGQSDCVDDSDERNCAPVTCASGAFSCSNGRCIDNNLLCNGDDDCGDRSDEEPCETVEHNTPSRPCFSEEFKCIISADSFTCVPTAARCNGSVECPLGDDEKDCEICEDFEFKCHNGRCILDDWVCDGMDDCGDGSDEDISSCHNQHTTEGTTDPCMEYSCKNGQCISMSLVCNKEQNCRDGSDEGGQCDSSCGPGSPCKDICHPTPGGPICDCSEGYKLQNDAAGCVDIDECRDNDACAQVCNNTRGSFLCSCDPGFQLRSDRVSCKAIGKAMQFIFSAGHQIRKVSRELRFIDVVFTDSGYDVTGLDVDSALSQVYWSIDVTGTISRLSLLGGKKVYVTGIGSPGDIALDWITKNVYYVEKTIPQTIRVCNLDEKRCATVASVEQTYTVTKLAVDPIAGYLFWAVESSWIFHVPTSDIYRSDLDGRNKVNLGKFRFMFVSGLTLDLVRRKIYLADGYKHSIESMSYVGMDWHAVITTEYVRNPIDLALFEGVLYWLKAGTGELTSYKLYGPYVRRIGKLQLYHYNTEHFAFLQSSAQPRVTNPCANHSCSEMCVLSAGGTPACLCSNGTVVVKGEACPSKEGDEDDEPRFHGDTRHPDKHDEKPENTSSSKYVILTVFLVIVIVAVLLGAYYYRHLWFKGRTLDFRLHFQNPAFGLRTDESSLVVPTPEMLVPGQHEYANPMEGSGSNEELASCSHHAESLVTLKIPQQSADCPELEDDTEEVSGRKDDMKLPLIP</sequence>
<dbReference type="FunFam" id="4.10.400.10:FF:000034">
    <property type="entry name" value="Low-density lipoprotein receptor-related protein 2"/>
    <property type="match status" value="1"/>
</dbReference>
<keyword evidence="5 16" id="KW-0812">Transmembrane</keyword>
<proteinExistence type="predicted"/>
<feature type="disulfide bond" evidence="13">
    <location>
        <begin position="1244"/>
        <end position="1262"/>
    </location>
</feature>
<evidence type="ECO:0000256" key="13">
    <source>
        <dbReference type="PROSITE-ProRule" id="PRU00124"/>
    </source>
</evidence>
<dbReference type="PANTHER" id="PTHR22722">
    <property type="entry name" value="LOW-DENSITY LIPOPROTEIN RECEPTOR-RELATED PROTEIN 2-RELATED"/>
    <property type="match status" value="1"/>
</dbReference>
<dbReference type="Pfam" id="PF14670">
    <property type="entry name" value="FXa_inhibition"/>
    <property type="match status" value="1"/>
</dbReference>
<evidence type="ECO:0000256" key="16">
    <source>
        <dbReference type="SAM" id="Phobius"/>
    </source>
</evidence>
<evidence type="ECO:0000256" key="2">
    <source>
        <dbReference type="ARBA" id="ARBA00022475"/>
    </source>
</evidence>
<dbReference type="SUPFAM" id="SSF57196">
    <property type="entry name" value="EGF/Laminin"/>
    <property type="match status" value="2"/>
</dbReference>
<feature type="disulfide bond" evidence="13">
    <location>
        <begin position="992"/>
        <end position="1010"/>
    </location>
</feature>
<comment type="caution">
    <text evidence="19">The sequence shown here is derived from an EMBL/GenBank/DDBJ whole genome shotgun (WGS) entry which is preliminary data.</text>
</comment>
<evidence type="ECO:0000256" key="3">
    <source>
        <dbReference type="ARBA" id="ARBA00022536"/>
    </source>
</evidence>
<organism evidence="19 20">
    <name type="scientific">Cryptotermes secundus</name>
    <dbReference type="NCBI Taxonomy" id="105785"/>
    <lineage>
        <taxon>Eukaryota</taxon>
        <taxon>Metazoa</taxon>
        <taxon>Ecdysozoa</taxon>
        <taxon>Arthropoda</taxon>
        <taxon>Hexapoda</taxon>
        <taxon>Insecta</taxon>
        <taxon>Pterygota</taxon>
        <taxon>Neoptera</taxon>
        <taxon>Polyneoptera</taxon>
        <taxon>Dictyoptera</taxon>
        <taxon>Blattodea</taxon>
        <taxon>Blattoidea</taxon>
        <taxon>Termitoidae</taxon>
        <taxon>Kalotermitidae</taxon>
        <taxon>Cryptotermitinae</taxon>
        <taxon>Cryptotermes</taxon>
    </lineage>
</organism>
<dbReference type="InterPro" id="IPR011042">
    <property type="entry name" value="6-blade_b-propeller_TolB-like"/>
</dbReference>
<evidence type="ECO:0000313" key="20">
    <source>
        <dbReference type="Proteomes" id="UP000235965"/>
    </source>
</evidence>
<comment type="caution">
    <text evidence="13">Lacks conserved residue(s) required for the propagation of feature annotation.</text>
</comment>
<feature type="disulfide bond" evidence="13">
    <location>
        <begin position="1122"/>
        <end position="1137"/>
    </location>
</feature>
<feature type="disulfide bond" evidence="13">
    <location>
        <begin position="161"/>
        <end position="179"/>
    </location>
</feature>
<dbReference type="SMART" id="SM00179">
    <property type="entry name" value="EGF_CA"/>
    <property type="match status" value="3"/>
</dbReference>
<dbReference type="Gene3D" id="4.10.400.10">
    <property type="entry name" value="Low-density Lipoprotein Receptor"/>
    <property type="match status" value="13"/>
</dbReference>
<feature type="disulfide bond" evidence="13">
    <location>
        <begin position="89"/>
        <end position="104"/>
    </location>
</feature>
<feature type="domain" description="EGF-like" evidence="18">
    <location>
        <begin position="301"/>
        <end position="316"/>
    </location>
</feature>
<feature type="compositionally biased region" description="Basic and acidic residues" evidence="15">
    <location>
        <begin position="1808"/>
        <end position="1821"/>
    </location>
</feature>
<dbReference type="PROSITE" id="PS01187">
    <property type="entry name" value="EGF_CA"/>
    <property type="match status" value="2"/>
</dbReference>
<dbReference type="Gene3D" id="2.10.25.10">
    <property type="entry name" value="Laminin"/>
    <property type="match status" value="4"/>
</dbReference>
<feature type="transmembrane region" description="Helical" evidence="16">
    <location>
        <begin position="1697"/>
        <end position="1718"/>
    </location>
</feature>
<dbReference type="GO" id="GO:0016324">
    <property type="term" value="C:apical plasma membrane"/>
    <property type="evidence" value="ECO:0007669"/>
    <property type="project" value="TreeGrafter"/>
</dbReference>
<dbReference type="InterPro" id="IPR023415">
    <property type="entry name" value="LDLR_class-A_CS"/>
</dbReference>
<evidence type="ECO:0000256" key="6">
    <source>
        <dbReference type="ARBA" id="ARBA00022729"/>
    </source>
</evidence>
<evidence type="ECO:0000259" key="18">
    <source>
        <dbReference type="PROSITE" id="PS01186"/>
    </source>
</evidence>
<feature type="disulfide bond" evidence="13">
    <location>
        <begin position="1083"/>
        <end position="1098"/>
    </location>
</feature>
<feature type="repeat" description="LDL-receptor class B" evidence="14">
    <location>
        <begin position="361"/>
        <end position="405"/>
    </location>
</feature>
<dbReference type="PROSITE" id="PS50068">
    <property type="entry name" value="LDLRA_2"/>
    <property type="match status" value="13"/>
</dbReference>
<feature type="disulfide bond" evidence="13">
    <location>
        <begin position="1044"/>
        <end position="1059"/>
    </location>
</feature>
<dbReference type="GO" id="GO:0042562">
    <property type="term" value="F:hormone binding"/>
    <property type="evidence" value="ECO:0007669"/>
    <property type="project" value="TreeGrafter"/>
</dbReference>
<evidence type="ECO:0000256" key="9">
    <source>
        <dbReference type="ARBA" id="ARBA00023136"/>
    </source>
</evidence>
<feature type="disulfide bond" evidence="13">
    <location>
        <begin position="1032"/>
        <end position="1050"/>
    </location>
</feature>
<dbReference type="PROSITE" id="PS01186">
    <property type="entry name" value="EGF_2"/>
    <property type="match status" value="2"/>
</dbReference>
<dbReference type="Gene3D" id="2.120.10.30">
    <property type="entry name" value="TolB, C-terminal domain"/>
    <property type="match status" value="3"/>
</dbReference>
<feature type="disulfide bond" evidence="13">
    <location>
        <begin position="173"/>
        <end position="188"/>
    </location>
</feature>
<keyword evidence="2" id="KW-1003">Cell membrane</keyword>
<dbReference type="InterPro" id="IPR049883">
    <property type="entry name" value="NOTCH1_EGF-like"/>
</dbReference>
<dbReference type="PROSITE" id="PS51120">
    <property type="entry name" value="LDLRB"/>
    <property type="match status" value="3"/>
</dbReference>
<keyword evidence="7" id="KW-0677">Repeat</keyword>
<evidence type="ECO:0000256" key="7">
    <source>
        <dbReference type="ARBA" id="ARBA00022737"/>
    </source>
</evidence>
<reference evidence="19 20" key="1">
    <citation type="submission" date="2017-12" db="EMBL/GenBank/DDBJ databases">
        <title>Hemimetabolous genomes reveal molecular basis of termite eusociality.</title>
        <authorList>
            <person name="Harrison M.C."/>
            <person name="Jongepier E."/>
            <person name="Robertson H.M."/>
            <person name="Arning N."/>
            <person name="Bitard-Feildel T."/>
            <person name="Chao H."/>
            <person name="Childers C.P."/>
            <person name="Dinh H."/>
            <person name="Doddapaneni H."/>
            <person name="Dugan S."/>
            <person name="Gowin J."/>
            <person name="Greiner C."/>
            <person name="Han Y."/>
            <person name="Hu H."/>
            <person name="Hughes D.S.T."/>
            <person name="Huylmans A.-K."/>
            <person name="Kemena C."/>
            <person name="Kremer L.P.M."/>
            <person name="Lee S.L."/>
            <person name="Lopez-Ezquerra A."/>
            <person name="Mallet L."/>
            <person name="Monroy-Kuhn J.M."/>
            <person name="Moser A."/>
            <person name="Murali S.C."/>
            <person name="Muzny D.M."/>
            <person name="Otani S."/>
            <person name="Piulachs M.-D."/>
            <person name="Poelchau M."/>
            <person name="Qu J."/>
            <person name="Schaub F."/>
            <person name="Wada-Katsumata A."/>
            <person name="Worley K.C."/>
            <person name="Xie Q."/>
            <person name="Ylla G."/>
            <person name="Poulsen M."/>
            <person name="Gibbs R.A."/>
            <person name="Schal C."/>
            <person name="Richards S."/>
            <person name="Belles X."/>
            <person name="Korb J."/>
            <person name="Bornberg-Bauer E."/>
        </authorList>
    </citation>
    <scope>NUCLEOTIDE SEQUENCE [LARGE SCALE GENOMIC DNA]</scope>
    <source>
        <tissue evidence="19">Whole body</tissue>
    </source>
</reference>
<dbReference type="Pfam" id="PF00058">
    <property type="entry name" value="Ldl_recept_b"/>
    <property type="match status" value="2"/>
</dbReference>
<feature type="disulfide bond" evidence="13">
    <location>
        <begin position="37"/>
        <end position="55"/>
    </location>
</feature>
<keyword evidence="12" id="KW-0325">Glycoprotein</keyword>
<evidence type="ECO:0000256" key="14">
    <source>
        <dbReference type="PROSITE-ProRule" id="PRU00461"/>
    </source>
</evidence>
<dbReference type="Proteomes" id="UP000235965">
    <property type="component" value="Unassembled WGS sequence"/>
</dbReference>
<feature type="disulfide bond" evidence="13">
    <location>
        <begin position="114"/>
        <end position="126"/>
    </location>
</feature>
<keyword evidence="20" id="KW-1185">Reference proteome</keyword>
<feature type="disulfide bond" evidence="13">
    <location>
        <begin position="1190"/>
        <end position="1202"/>
    </location>
</feature>
<feature type="disulfide bond" evidence="13">
    <location>
        <begin position="30"/>
        <end position="42"/>
    </location>
</feature>
<dbReference type="OrthoDB" id="8831087at2759"/>
<dbReference type="InterPro" id="IPR051221">
    <property type="entry name" value="LDLR-related"/>
</dbReference>
<feature type="disulfide bond" evidence="13">
    <location>
        <begin position="1071"/>
        <end position="1089"/>
    </location>
</feature>
<dbReference type="SUPFAM" id="SSF63825">
    <property type="entry name" value="YWTD domain"/>
    <property type="match status" value="3"/>
</dbReference>
<dbReference type="GO" id="GO:0006898">
    <property type="term" value="P:receptor-mediated endocytosis"/>
    <property type="evidence" value="ECO:0007669"/>
    <property type="project" value="TreeGrafter"/>
</dbReference>
<dbReference type="InterPro" id="IPR000033">
    <property type="entry name" value="LDLR_classB_rpt"/>
</dbReference>
<feature type="disulfide bond" evidence="13">
    <location>
        <begin position="77"/>
        <end position="95"/>
    </location>
</feature>
<dbReference type="SMART" id="SM00181">
    <property type="entry name" value="EGF"/>
    <property type="match status" value="10"/>
</dbReference>
<dbReference type="EMBL" id="NEVH01012083">
    <property type="protein sequence ID" value="PNF30911.1"/>
    <property type="molecule type" value="Genomic_DNA"/>
</dbReference>
<feature type="disulfide bond" evidence="13">
    <location>
        <begin position="1110"/>
        <end position="1128"/>
    </location>
</feature>
<dbReference type="FunFam" id="2.10.25.10:FF:000119">
    <property type="entry name" value="vitamin K-dependent protein S"/>
    <property type="match status" value="1"/>
</dbReference>
<dbReference type="CDD" id="cd00054">
    <property type="entry name" value="EGF_CA"/>
    <property type="match status" value="2"/>
</dbReference>
<dbReference type="Pfam" id="PF00057">
    <property type="entry name" value="Ldl_recept_a"/>
    <property type="match status" value="11"/>
</dbReference>
<feature type="region of interest" description="Disordered" evidence="15">
    <location>
        <begin position="1663"/>
        <end position="1691"/>
    </location>
</feature>
<dbReference type="InterPro" id="IPR018097">
    <property type="entry name" value="EGF_Ca-bd_CS"/>
</dbReference>
<feature type="signal peptide" evidence="17">
    <location>
        <begin position="1"/>
        <end position="26"/>
    </location>
</feature>
<feature type="domain" description="EGF-like" evidence="18">
    <location>
        <begin position="1335"/>
        <end position="1350"/>
    </location>
</feature>
<dbReference type="GO" id="GO:0005509">
    <property type="term" value="F:calcium ion binding"/>
    <property type="evidence" value="ECO:0007669"/>
    <property type="project" value="InterPro"/>
</dbReference>
<evidence type="ECO:0000256" key="4">
    <source>
        <dbReference type="ARBA" id="ARBA00022583"/>
    </source>
</evidence>
<dbReference type="InterPro" id="IPR001881">
    <property type="entry name" value="EGF-like_Ca-bd_dom"/>
</dbReference>
<dbReference type="SMART" id="SM00192">
    <property type="entry name" value="LDLa"/>
    <property type="match status" value="13"/>
</dbReference>
<keyword evidence="6 17" id="KW-0732">Signal</keyword>
<feature type="repeat" description="LDL-receptor class B" evidence="14">
    <location>
        <begin position="493"/>
        <end position="535"/>
    </location>
</feature>
<evidence type="ECO:0000313" key="19">
    <source>
        <dbReference type="EMBL" id="PNF30911.1"/>
    </source>
</evidence>
<evidence type="ECO:0000256" key="5">
    <source>
        <dbReference type="ARBA" id="ARBA00022692"/>
    </source>
</evidence>
<evidence type="ECO:0000256" key="15">
    <source>
        <dbReference type="SAM" id="MobiDB-lite"/>
    </source>
</evidence>
<dbReference type="SUPFAM" id="SSF57424">
    <property type="entry name" value="LDL receptor-like module"/>
    <property type="match status" value="13"/>
</dbReference>
<gene>
    <name evidence="19" type="primary">VgR</name>
    <name evidence="19" type="ORF">B7P43_G03199</name>
</gene>
<feature type="disulfide bond" evidence="13">
    <location>
        <begin position="1172"/>
        <end position="1187"/>
    </location>
</feature>
<dbReference type="GO" id="GO:0043235">
    <property type="term" value="C:receptor complex"/>
    <property type="evidence" value="ECO:0007669"/>
    <property type="project" value="TreeGrafter"/>
</dbReference>
<comment type="subcellular location">
    <subcellularLocation>
        <location evidence="1">Cell membrane</location>
        <topology evidence="1">Single-pass type I membrane protein</topology>
    </subcellularLocation>
</comment>
<dbReference type="FunFam" id="2.120.10.30:FF:000241">
    <property type="entry name" value="Low-density lipoprotein receptor-related protein 6"/>
    <property type="match status" value="1"/>
</dbReference>
<feature type="disulfide bond" evidence="13">
    <location>
        <begin position="1197"/>
        <end position="1215"/>
    </location>
</feature>
<dbReference type="SUPFAM" id="SSF57184">
    <property type="entry name" value="Growth factor receptor domain"/>
    <property type="match status" value="1"/>
</dbReference>
<dbReference type="InterPro" id="IPR000742">
    <property type="entry name" value="EGF"/>
</dbReference>
<dbReference type="SMART" id="SM00135">
    <property type="entry name" value="LY"/>
    <property type="match status" value="13"/>
</dbReference>
<feature type="compositionally biased region" description="Basic and acidic residues" evidence="15">
    <location>
        <begin position="1673"/>
        <end position="1690"/>
    </location>
</feature>
<dbReference type="InterPro" id="IPR009030">
    <property type="entry name" value="Growth_fac_rcpt_cys_sf"/>
</dbReference>
<evidence type="ECO:0000256" key="1">
    <source>
        <dbReference type="ARBA" id="ARBA00004251"/>
    </source>
</evidence>
<evidence type="ECO:0000256" key="12">
    <source>
        <dbReference type="ARBA" id="ARBA00023180"/>
    </source>
</evidence>
<feature type="disulfide bond" evidence="13">
    <location>
        <begin position="1103"/>
        <end position="1115"/>
    </location>
</feature>
<feature type="disulfide bond" evidence="13">
    <location>
        <begin position="1004"/>
        <end position="1019"/>
    </location>
</feature>
<dbReference type="InterPro" id="IPR000152">
    <property type="entry name" value="EGF-type_Asp/Asn_hydroxyl_site"/>
</dbReference>
<feature type="repeat" description="LDL-receptor class B" evidence="14">
    <location>
        <begin position="449"/>
        <end position="492"/>
    </location>
</feature>
<keyword evidence="8 16" id="KW-1133">Transmembrane helix</keyword>
<dbReference type="PROSITE" id="PS01209">
    <property type="entry name" value="LDLRA_1"/>
    <property type="match status" value="7"/>
</dbReference>
<keyword evidence="3" id="KW-0245">EGF-like domain</keyword>
<evidence type="ECO:0000256" key="10">
    <source>
        <dbReference type="ARBA" id="ARBA00023157"/>
    </source>
</evidence>